<gene>
    <name evidence="1" type="ORF">SAMN04490178_10270</name>
</gene>
<dbReference type="InterPro" id="IPR036209">
    <property type="entry name" value="YwmB-like_sf"/>
</dbReference>
<sequence>MLLVRLIPLFICLCLLAVRISLASPEPAQPLRDALQEAGFQLAETNLHAWTELNTEFLTEEELLPAVKQVANRLGFTAGQYRITQENTPQRHVVKAETDDGEKQFVIMAELIRLPASVLSRGAWRGYLVINLTEKENSSHIKEYNKKAAAILQDFGSGPRINTCLVGYLDGKLVRDEWQGRIERAFAAVHATIDPVMFDENVVSCTGYTKAIDDYVTTNGRQINLNIAMRYSETENRTYMVIGSPIITREY</sequence>
<dbReference type="STRING" id="112903.SAMN04490178_10270"/>
<dbReference type="Gene3D" id="3.30.360.40">
    <property type="entry name" value="YwmB-like"/>
    <property type="match status" value="1"/>
</dbReference>
<dbReference type="RefSeq" id="WP_177173434.1">
    <property type="nucleotide sequence ID" value="NZ_FODY01000002.1"/>
</dbReference>
<keyword evidence="2" id="KW-1185">Reference proteome</keyword>
<dbReference type="EMBL" id="FODY01000002">
    <property type="protein sequence ID" value="SEO44908.1"/>
    <property type="molecule type" value="Genomic_DNA"/>
</dbReference>
<accession>A0A1H8PT62</accession>
<dbReference type="SUPFAM" id="SSF143842">
    <property type="entry name" value="YwmB-like"/>
    <property type="match status" value="1"/>
</dbReference>
<evidence type="ECO:0000313" key="2">
    <source>
        <dbReference type="Proteomes" id="UP000198847"/>
    </source>
</evidence>
<dbReference type="Proteomes" id="UP000198847">
    <property type="component" value="Unassembled WGS sequence"/>
</dbReference>
<evidence type="ECO:0000313" key="1">
    <source>
        <dbReference type="EMBL" id="SEO44908.1"/>
    </source>
</evidence>
<reference evidence="1 2" key="1">
    <citation type="submission" date="2016-10" db="EMBL/GenBank/DDBJ databases">
        <authorList>
            <person name="de Groot N.N."/>
        </authorList>
    </citation>
    <scope>NUCLEOTIDE SEQUENCE [LARGE SCALE GENOMIC DNA]</scope>
    <source>
        <strain evidence="1 2">DSM 13305</strain>
    </source>
</reference>
<dbReference type="Pfam" id="PF08680">
    <property type="entry name" value="DUF1779"/>
    <property type="match status" value="1"/>
</dbReference>
<proteinExistence type="predicted"/>
<dbReference type="InterPro" id="IPR014794">
    <property type="entry name" value="DUF1779"/>
</dbReference>
<dbReference type="AlphaFoldDB" id="A0A1H8PT62"/>
<protein>
    <submittedName>
        <fullName evidence="1">TATA-box binding</fullName>
    </submittedName>
</protein>
<name>A0A1H8PT62_9FIRM</name>
<organism evidence="1 2">
    <name type="scientific">Propionispora vibrioides</name>
    <dbReference type="NCBI Taxonomy" id="112903"/>
    <lineage>
        <taxon>Bacteria</taxon>
        <taxon>Bacillati</taxon>
        <taxon>Bacillota</taxon>
        <taxon>Negativicutes</taxon>
        <taxon>Selenomonadales</taxon>
        <taxon>Sporomusaceae</taxon>
        <taxon>Propionispora</taxon>
    </lineage>
</organism>